<dbReference type="Pfam" id="PF01595">
    <property type="entry name" value="CNNM"/>
    <property type="match status" value="1"/>
</dbReference>
<accession>A0A0H4W736</accession>
<feature type="domain" description="CBS" evidence="11">
    <location>
        <begin position="217"/>
        <end position="275"/>
    </location>
</feature>
<dbReference type="InterPro" id="IPR002550">
    <property type="entry name" value="CNNM"/>
</dbReference>
<dbReference type="CDD" id="cd04590">
    <property type="entry name" value="CBS_pair_CorC_HlyC_assoc"/>
    <property type="match status" value="1"/>
</dbReference>
<evidence type="ECO:0000256" key="1">
    <source>
        <dbReference type="ARBA" id="ARBA00004651"/>
    </source>
</evidence>
<reference evidence="13 14" key="1">
    <citation type="submission" date="2015-01" db="EMBL/GenBank/DDBJ databases">
        <title>Rufibacter sp./DG31D/ whole genome sequencing.</title>
        <authorList>
            <person name="Kim M.K."/>
            <person name="Srinivasan S."/>
            <person name="Lee J.-J."/>
        </authorList>
    </citation>
    <scope>NUCLEOTIDE SEQUENCE [LARGE SCALE GENOMIC DNA]</scope>
    <source>
        <strain evidence="13 14">DG31D</strain>
    </source>
</reference>
<dbReference type="RefSeq" id="WP_048921206.1">
    <property type="nucleotide sequence ID" value="NZ_CP010777.1"/>
</dbReference>
<protein>
    <recommendedName>
        <fullName evidence="15">Hemolysin</fullName>
    </recommendedName>
</protein>
<keyword evidence="4" id="KW-0677">Repeat</keyword>
<evidence type="ECO:0008006" key="15">
    <source>
        <dbReference type="Google" id="ProtNLM"/>
    </source>
</evidence>
<evidence type="ECO:0000259" key="12">
    <source>
        <dbReference type="PROSITE" id="PS51846"/>
    </source>
</evidence>
<evidence type="ECO:0000313" key="14">
    <source>
        <dbReference type="Proteomes" id="UP000036458"/>
    </source>
</evidence>
<feature type="transmembrane region" description="Helical" evidence="10">
    <location>
        <begin position="55"/>
        <end position="75"/>
    </location>
</feature>
<evidence type="ECO:0000313" key="13">
    <source>
        <dbReference type="EMBL" id="AKQ46241.1"/>
    </source>
</evidence>
<dbReference type="Gene3D" id="3.10.580.10">
    <property type="entry name" value="CBS-domain"/>
    <property type="match status" value="1"/>
</dbReference>
<dbReference type="EMBL" id="CP010777">
    <property type="protein sequence ID" value="AKQ46241.1"/>
    <property type="molecule type" value="Genomic_DNA"/>
</dbReference>
<dbReference type="AlphaFoldDB" id="A0A0H4W736"/>
<dbReference type="InterPro" id="IPR016169">
    <property type="entry name" value="FAD-bd_PCMH_sub2"/>
</dbReference>
<evidence type="ECO:0000256" key="4">
    <source>
        <dbReference type="ARBA" id="ARBA00022737"/>
    </source>
</evidence>
<evidence type="ECO:0000256" key="2">
    <source>
        <dbReference type="ARBA" id="ARBA00022475"/>
    </source>
</evidence>
<sequence>MEFLIMVILTLLNGFFALSEVSIISVRKHRIRQKARAGNKSAQAVLDLLEEPEDFLSAVQVGITLIGIVLGVYGGTTLSGDMQVVLQRVPWLAPYAETLSIVLVVSLITYFSMVLGELIPKTIALGNSERIALLVAPIIKVFTRMALPLVKVLSGSTSLVVRLLGVKAPQEEKLSEEDLRHLIATAGRQGVLAQEETDLHQNIFHYSEQKAKHLKTHRREVEWVSLQDSEEQIKEKLRESGHSKFPVFDRLQDRVVGILNAKEFYENLLGQHVPLTALIHDPIFVPETMYASVVLNLFKKHKQYLGVVVDEFGSVEGIITLHDILEAIVGDMPDPDEVEEPEFIQRDQSSFLVSGMLPVEELNEKLKHDFIQKDPAEYVTLAGFVLHRLGRIPVTGEKLEHNGFEIEVVDMDGTKIDKLLLKEMLPAPDPGLDLISQKQP</sequence>
<dbReference type="GO" id="GO:0050660">
    <property type="term" value="F:flavin adenine dinucleotide binding"/>
    <property type="evidence" value="ECO:0007669"/>
    <property type="project" value="InterPro"/>
</dbReference>
<dbReference type="GO" id="GO:0005886">
    <property type="term" value="C:plasma membrane"/>
    <property type="evidence" value="ECO:0007669"/>
    <property type="project" value="UniProtKB-SubCell"/>
</dbReference>
<dbReference type="PANTHER" id="PTHR43099:SF2">
    <property type="entry name" value="UPF0053 PROTEIN YRKA"/>
    <property type="match status" value="1"/>
</dbReference>
<organism evidence="13 14">
    <name type="scientific">Rufibacter radiotolerans</name>
    <dbReference type="NCBI Taxonomy" id="1379910"/>
    <lineage>
        <taxon>Bacteria</taxon>
        <taxon>Pseudomonadati</taxon>
        <taxon>Bacteroidota</taxon>
        <taxon>Cytophagia</taxon>
        <taxon>Cytophagales</taxon>
        <taxon>Hymenobacteraceae</taxon>
        <taxon>Rufibacter</taxon>
    </lineage>
</organism>
<dbReference type="InterPro" id="IPR000644">
    <property type="entry name" value="CBS_dom"/>
</dbReference>
<dbReference type="PROSITE" id="PS51371">
    <property type="entry name" value="CBS"/>
    <property type="match status" value="2"/>
</dbReference>
<keyword evidence="6 8" id="KW-0129">CBS domain</keyword>
<dbReference type="InterPro" id="IPR051676">
    <property type="entry name" value="UPF0053_domain"/>
</dbReference>
<evidence type="ECO:0000256" key="10">
    <source>
        <dbReference type="SAM" id="Phobius"/>
    </source>
</evidence>
<dbReference type="OrthoDB" id="9798188at2"/>
<dbReference type="PANTHER" id="PTHR43099">
    <property type="entry name" value="UPF0053 PROTEIN YRKA"/>
    <property type="match status" value="1"/>
</dbReference>
<feature type="domain" description="CBS" evidence="11">
    <location>
        <begin position="278"/>
        <end position="337"/>
    </location>
</feature>
<dbReference type="InterPro" id="IPR036318">
    <property type="entry name" value="FAD-bd_PCMH-like_sf"/>
</dbReference>
<evidence type="ECO:0000256" key="8">
    <source>
        <dbReference type="PROSITE-ProRule" id="PRU00703"/>
    </source>
</evidence>
<keyword evidence="3 9" id="KW-0812">Transmembrane</keyword>
<dbReference type="InterPro" id="IPR046342">
    <property type="entry name" value="CBS_dom_sf"/>
</dbReference>
<dbReference type="Proteomes" id="UP000036458">
    <property type="component" value="Chromosome"/>
</dbReference>
<evidence type="ECO:0000256" key="7">
    <source>
        <dbReference type="ARBA" id="ARBA00023136"/>
    </source>
</evidence>
<proteinExistence type="predicted"/>
<evidence type="ECO:0000259" key="11">
    <source>
        <dbReference type="PROSITE" id="PS51371"/>
    </source>
</evidence>
<feature type="transmembrane region" description="Helical" evidence="10">
    <location>
        <begin position="95"/>
        <end position="119"/>
    </location>
</feature>
<comment type="subcellular location">
    <subcellularLocation>
        <location evidence="1">Cell membrane</location>
        <topology evidence="1">Multi-pass membrane protein</topology>
    </subcellularLocation>
</comment>
<name>A0A0H4W736_9BACT</name>
<evidence type="ECO:0000256" key="3">
    <source>
        <dbReference type="ARBA" id="ARBA00022692"/>
    </source>
</evidence>
<dbReference type="SMART" id="SM00116">
    <property type="entry name" value="CBS"/>
    <property type="match status" value="2"/>
</dbReference>
<evidence type="ECO:0000256" key="6">
    <source>
        <dbReference type="ARBA" id="ARBA00023122"/>
    </source>
</evidence>
<dbReference type="InterPro" id="IPR044751">
    <property type="entry name" value="Ion_transp-like_CBS"/>
</dbReference>
<dbReference type="PATRIC" id="fig|1379910.4.peg.2692"/>
<feature type="domain" description="CNNM transmembrane" evidence="12">
    <location>
        <begin position="1"/>
        <end position="196"/>
    </location>
</feature>
<keyword evidence="7 9" id="KW-0472">Membrane</keyword>
<dbReference type="Pfam" id="PF03471">
    <property type="entry name" value="CorC_HlyC"/>
    <property type="match status" value="1"/>
</dbReference>
<dbReference type="KEGG" id="ruf:TH63_12415"/>
<dbReference type="Pfam" id="PF00571">
    <property type="entry name" value="CBS"/>
    <property type="match status" value="1"/>
</dbReference>
<keyword evidence="5 9" id="KW-1133">Transmembrane helix</keyword>
<dbReference type="PROSITE" id="PS51846">
    <property type="entry name" value="CNNM"/>
    <property type="match status" value="1"/>
</dbReference>
<dbReference type="Gene3D" id="3.30.465.10">
    <property type="match status" value="1"/>
</dbReference>
<dbReference type="InterPro" id="IPR005170">
    <property type="entry name" value="Transptr-assoc_dom"/>
</dbReference>
<keyword evidence="2" id="KW-1003">Cell membrane</keyword>
<gene>
    <name evidence="13" type="ORF">TH63_12415</name>
</gene>
<keyword evidence="14" id="KW-1185">Reference proteome</keyword>
<dbReference type="SMART" id="SM01091">
    <property type="entry name" value="CorC_HlyC"/>
    <property type="match status" value="1"/>
</dbReference>
<evidence type="ECO:0000256" key="5">
    <source>
        <dbReference type="ARBA" id="ARBA00022989"/>
    </source>
</evidence>
<feature type="transmembrane region" description="Helical" evidence="10">
    <location>
        <begin position="6"/>
        <end position="26"/>
    </location>
</feature>
<evidence type="ECO:0000256" key="9">
    <source>
        <dbReference type="PROSITE-ProRule" id="PRU01193"/>
    </source>
</evidence>
<dbReference type="SUPFAM" id="SSF54631">
    <property type="entry name" value="CBS-domain pair"/>
    <property type="match status" value="1"/>
</dbReference>
<dbReference type="STRING" id="1379910.TH63_12415"/>
<dbReference type="SUPFAM" id="SSF56176">
    <property type="entry name" value="FAD-binding/transporter-associated domain-like"/>
    <property type="match status" value="1"/>
</dbReference>